<protein>
    <submittedName>
        <fullName evidence="1">Uncharacterized protein</fullName>
    </submittedName>
</protein>
<proteinExistence type="predicted"/>
<dbReference type="EMBL" id="ATMR01000044">
    <property type="protein sequence ID" value="EPR74147.1"/>
    <property type="molecule type" value="Genomic_DNA"/>
</dbReference>
<organism evidence="1 2">
    <name type="scientific">Winogradskyella psychrotolerans RS-3</name>
    <dbReference type="NCBI Taxonomy" id="641526"/>
    <lineage>
        <taxon>Bacteria</taxon>
        <taxon>Pseudomonadati</taxon>
        <taxon>Bacteroidota</taxon>
        <taxon>Flavobacteriia</taxon>
        <taxon>Flavobacteriales</taxon>
        <taxon>Flavobacteriaceae</taxon>
        <taxon>Winogradskyella</taxon>
    </lineage>
</organism>
<accession>S7VXK0</accession>
<gene>
    <name evidence="1" type="ORF">ADIWIN_0843</name>
</gene>
<dbReference type="Proteomes" id="UP000014962">
    <property type="component" value="Unassembled WGS sequence"/>
</dbReference>
<comment type="caution">
    <text evidence="1">The sequence shown here is derived from an EMBL/GenBank/DDBJ whole genome shotgun (WGS) entry which is preliminary data.</text>
</comment>
<dbReference type="STRING" id="641526.ADIWIN_0843"/>
<name>S7VXK0_9FLAO</name>
<dbReference type="AlphaFoldDB" id="S7VXK0"/>
<sequence>MTDARNNQGLDTVKSLFLEDKFVVGKPFHELEFPELLGEVQEKFGFSQPYQAFQQLIFASFDPTLSEEKRMWLEERASAFHFDNQEQQTKETTDRYRKN</sequence>
<evidence type="ECO:0000313" key="1">
    <source>
        <dbReference type="EMBL" id="EPR74147.1"/>
    </source>
</evidence>
<keyword evidence="2" id="KW-1185">Reference proteome</keyword>
<dbReference type="eggNOG" id="COG0370">
    <property type="taxonomic scope" value="Bacteria"/>
</dbReference>
<reference evidence="1 2" key="1">
    <citation type="journal article" date="2013" name="Genome Announc.">
        <title>Draft Genome Sequence of Winogradskyella psychrotolerans RS-3T, Isolated from the Marine Transect of Kongsfjorden, Ny-Alesund, Svalbard, Arctic Ocean.</title>
        <authorList>
            <person name="Kumar Pinnaka A."/>
            <person name="Ara S."/>
            <person name="Singh A."/>
            <person name="Shivaji S."/>
        </authorList>
    </citation>
    <scope>NUCLEOTIDE SEQUENCE [LARGE SCALE GENOMIC DNA]</scope>
    <source>
        <strain evidence="1 2">RS-3</strain>
    </source>
</reference>
<evidence type="ECO:0000313" key="2">
    <source>
        <dbReference type="Proteomes" id="UP000014962"/>
    </source>
</evidence>